<organism evidence="1 2">
    <name type="scientific">Actinophytocola gossypii</name>
    <dbReference type="NCBI Taxonomy" id="2812003"/>
    <lineage>
        <taxon>Bacteria</taxon>
        <taxon>Bacillati</taxon>
        <taxon>Actinomycetota</taxon>
        <taxon>Actinomycetes</taxon>
        <taxon>Pseudonocardiales</taxon>
        <taxon>Pseudonocardiaceae</taxon>
    </lineage>
</organism>
<dbReference type="RefSeq" id="WP_260193595.1">
    <property type="nucleotide sequence ID" value="NZ_JAFFZE010000016.1"/>
</dbReference>
<name>A0ABT2JDS5_9PSEU</name>
<gene>
    <name evidence="1" type="ORF">JT362_22370</name>
</gene>
<protein>
    <recommendedName>
        <fullName evidence="3">Sulfotransferase family protein</fullName>
    </recommendedName>
</protein>
<keyword evidence="2" id="KW-1185">Reference proteome</keyword>
<evidence type="ECO:0000313" key="2">
    <source>
        <dbReference type="Proteomes" id="UP001156441"/>
    </source>
</evidence>
<evidence type="ECO:0000313" key="1">
    <source>
        <dbReference type="EMBL" id="MCT2585866.1"/>
    </source>
</evidence>
<dbReference type="InterPro" id="IPR027417">
    <property type="entry name" value="P-loop_NTPase"/>
</dbReference>
<reference evidence="1 2" key="1">
    <citation type="submission" date="2021-02" db="EMBL/GenBank/DDBJ databases">
        <title>Actinophytocola xerophila sp. nov., isolated from soil of cotton cropping field.</title>
        <authorList>
            <person name="Huang R."/>
            <person name="Chen X."/>
            <person name="Ge X."/>
            <person name="Liu W."/>
        </authorList>
    </citation>
    <scope>NUCLEOTIDE SEQUENCE [LARGE SCALE GENOMIC DNA]</scope>
    <source>
        <strain evidence="1 2">S1-96</strain>
    </source>
</reference>
<accession>A0ABT2JDS5</accession>
<dbReference type="Proteomes" id="UP001156441">
    <property type="component" value="Unassembled WGS sequence"/>
</dbReference>
<sequence length="390" mass="43488">MGVGARVFLHVGAPKTGTTHLQNVLWHNRTALAGDGLLYPLQRPFEHFHATMDLRGMHWDGKRDPAWAGAWDRLAGRVREWSGPASVISNEILGGADVEQIARAVDTLRPARVEVVFTARDLARQLASGWQEHLKHRLPVTFEKFVDDLIRLGRDAPPPYGEMFWSLHHAVEVLARWEEVVPAENIHVVTVPQAGAPRDLLWQRFARVLGIDAARYDTDVPGGNPSIGVAQAELLRRVNAVLTNDVVPPRHSDDLMRVLLGEDILVRDSAGAPKPTLPERRMAWVTDWSQHLVDGLRKAEYDVVGDLAELMPATATTPAPQPEDVSADELLEPAIVAISGLLGQLGRERDELAVLRRALDKPFRSWLDRRHPRAAGYGRRVLAVARRLRR</sequence>
<dbReference type="Gene3D" id="3.40.50.300">
    <property type="entry name" value="P-loop containing nucleotide triphosphate hydrolases"/>
    <property type="match status" value="1"/>
</dbReference>
<comment type="caution">
    <text evidence="1">The sequence shown here is derived from an EMBL/GenBank/DDBJ whole genome shotgun (WGS) entry which is preliminary data.</text>
</comment>
<dbReference type="SUPFAM" id="SSF52540">
    <property type="entry name" value="P-loop containing nucleoside triphosphate hydrolases"/>
    <property type="match status" value="1"/>
</dbReference>
<evidence type="ECO:0008006" key="3">
    <source>
        <dbReference type="Google" id="ProtNLM"/>
    </source>
</evidence>
<proteinExistence type="predicted"/>
<dbReference type="EMBL" id="JAFFZE010000016">
    <property type="protein sequence ID" value="MCT2585866.1"/>
    <property type="molecule type" value="Genomic_DNA"/>
</dbReference>